<keyword evidence="5 6" id="KW-0472">Membrane</keyword>
<keyword evidence="2" id="KW-0813">Transport</keyword>
<dbReference type="PANTHER" id="PTHR42948:SF1">
    <property type="entry name" value="TRANSPORTER"/>
    <property type="match status" value="1"/>
</dbReference>
<dbReference type="GO" id="GO:0016020">
    <property type="term" value="C:membrane"/>
    <property type="evidence" value="ECO:0007669"/>
    <property type="project" value="UniProtKB-SubCell"/>
</dbReference>
<dbReference type="InterPro" id="IPR037272">
    <property type="entry name" value="SNS_sf"/>
</dbReference>
<evidence type="ECO:0000256" key="3">
    <source>
        <dbReference type="ARBA" id="ARBA00022692"/>
    </source>
</evidence>
<feature type="transmembrane region" description="Helical" evidence="6">
    <location>
        <begin position="215"/>
        <end position="238"/>
    </location>
</feature>
<feature type="transmembrane region" description="Helical" evidence="6">
    <location>
        <begin position="12"/>
        <end position="31"/>
    </location>
</feature>
<dbReference type="NCBIfam" id="NF037979">
    <property type="entry name" value="Na_transp"/>
    <property type="match status" value="1"/>
</dbReference>
<evidence type="ECO:0000256" key="5">
    <source>
        <dbReference type="ARBA" id="ARBA00023136"/>
    </source>
</evidence>
<dbReference type="AlphaFoldDB" id="A0A418YKV2"/>
<dbReference type="PROSITE" id="PS50267">
    <property type="entry name" value="NA_NEUROTRAN_SYMP_3"/>
    <property type="match status" value="1"/>
</dbReference>
<comment type="subcellular location">
    <subcellularLocation>
        <location evidence="1">Membrane</location>
        <topology evidence="1">Multi-pass membrane protein</topology>
    </subcellularLocation>
</comment>
<feature type="transmembrane region" description="Helical" evidence="6">
    <location>
        <begin position="85"/>
        <end position="111"/>
    </location>
</feature>
<feature type="transmembrane region" description="Helical" evidence="6">
    <location>
        <begin position="250"/>
        <end position="274"/>
    </location>
</feature>
<evidence type="ECO:0000256" key="2">
    <source>
        <dbReference type="ARBA" id="ARBA00022448"/>
    </source>
</evidence>
<dbReference type="PRINTS" id="PR00176">
    <property type="entry name" value="NANEUSMPORT"/>
</dbReference>
<dbReference type="CDD" id="cd10336">
    <property type="entry name" value="SLC6sbd_Tyt1-Like"/>
    <property type="match status" value="1"/>
</dbReference>
<name>A0A418YKV2_9GAMM</name>
<feature type="transmembrane region" description="Helical" evidence="6">
    <location>
        <begin position="386"/>
        <end position="403"/>
    </location>
</feature>
<keyword evidence="4 6" id="KW-1133">Transmembrane helix</keyword>
<dbReference type="InterPro" id="IPR047218">
    <property type="entry name" value="YocR/YhdH-like"/>
</dbReference>
<evidence type="ECO:0000313" key="8">
    <source>
        <dbReference type="Proteomes" id="UP000283255"/>
    </source>
</evidence>
<gene>
    <name evidence="7" type="ORF">D1Z90_02430</name>
</gene>
<dbReference type="Pfam" id="PF00209">
    <property type="entry name" value="SNF"/>
    <property type="match status" value="2"/>
</dbReference>
<feature type="transmembrane region" description="Helical" evidence="6">
    <location>
        <begin position="318"/>
        <end position="342"/>
    </location>
</feature>
<evidence type="ECO:0000256" key="6">
    <source>
        <dbReference type="SAM" id="Phobius"/>
    </source>
</evidence>
<feature type="transmembrane region" description="Helical" evidence="6">
    <location>
        <begin position="354"/>
        <end position="380"/>
    </location>
</feature>
<protein>
    <submittedName>
        <fullName evidence="7">Sodium-dependent transporter</fullName>
    </submittedName>
</protein>
<proteinExistence type="predicted"/>
<dbReference type="SUPFAM" id="SSF161070">
    <property type="entry name" value="SNF-like"/>
    <property type="match status" value="1"/>
</dbReference>
<comment type="caution">
    <text evidence="7">The sequence shown here is derived from an EMBL/GenBank/DDBJ whole genome shotgun (WGS) entry which is preliminary data.</text>
</comment>
<feature type="transmembrane region" description="Helical" evidence="6">
    <location>
        <begin position="145"/>
        <end position="163"/>
    </location>
</feature>
<organism evidence="7 8">
    <name type="scientific">Motilimonas pumila</name>
    <dbReference type="NCBI Taxonomy" id="2303987"/>
    <lineage>
        <taxon>Bacteria</taxon>
        <taxon>Pseudomonadati</taxon>
        <taxon>Pseudomonadota</taxon>
        <taxon>Gammaproteobacteria</taxon>
        <taxon>Alteromonadales</taxon>
        <taxon>Alteromonadales genera incertae sedis</taxon>
        <taxon>Motilimonas</taxon>
    </lineage>
</organism>
<dbReference type="PANTHER" id="PTHR42948">
    <property type="entry name" value="TRANSPORTER"/>
    <property type="match status" value="1"/>
</dbReference>
<evidence type="ECO:0000256" key="4">
    <source>
        <dbReference type="ARBA" id="ARBA00022989"/>
    </source>
</evidence>
<dbReference type="InterPro" id="IPR000175">
    <property type="entry name" value="Na/ntran_symport"/>
</dbReference>
<feature type="transmembrane region" description="Helical" evidence="6">
    <location>
        <begin position="43"/>
        <end position="65"/>
    </location>
</feature>
<dbReference type="OrthoDB" id="9762833at2"/>
<dbReference type="EMBL" id="QZCH01000001">
    <property type="protein sequence ID" value="RJG51604.1"/>
    <property type="molecule type" value="Genomic_DNA"/>
</dbReference>
<evidence type="ECO:0000256" key="1">
    <source>
        <dbReference type="ARBA" id="ARBA00004141"/>
    </source>
</evidence>
<reference evidence="7 8" key="1">
    <citation type="submission" date="2018-09" db="EMBL/GenBank/DDBJ databases">
        <authorList>
            <person name="Wang F."/>
        </authorList>
    </citation>
    <scope>NUCLEOTIDE SEQUENCE [LARGE SCALE GENOMIC DNA]</scope>
    <source>
        <strain evidence="7 8">PLHSC7-2</strain>
    </source>
</reference>
<accession>A0A418YKV2</accession>
<feature type="transmembrane region" description="Helical" evidence="6">
    <location>
        <begin position="175"/>
        <end position="195"/>
    </location>
</feature>
<feature type="transmembrane region" description="Helical" evidence="6">
    <location>
        <begin position="423"/>
        <end position="445"/>
    </location>
</feature>
<dbReference type="Proteomes" id="UP000283255">
    <property type="component" value="Unassembled WGS sequence"/>
</dbReference>
<evidence type="ECO:0000313" key="7">
    <source>
        <dbReference type="EMBL" id="RJG51604.1"/>
    </source>
</evidence>
<sequence length="450" mass="48643">MTEDRGQFSSRLGFVMAAAGSAVGVGNIWGFPTQAASNGGGAFLLVYIILIFLLGYPMLVAELLIGRHGQANPMKSMQKVASSPVTRKIGAIAGVASILVVTLIFTFYGIISGWFMSYTLAPIAEAFGAQDKAQWLTDFSLSRNLVFTLLFGLVTVIVVKKGIKDGIEKWSTRLMPLLFLLLIVSAIYMMTQPGAMAGLKVYLIPDFSKVLEPSLLASALGQTFFSLSLGSGAMMVYGSYLSKKDSVPKLAVQVTLVDTGVALLAGLLIVPAMYVAMHQGVEIYDAAGNFLKEDTLVFTVLPALFDTMGSAKYVVSSVFFFLLVVAALTSSIAMLETPVAFVCETLGMVRNKAVWLAGAMATATSCIIVFNFETLFSLVIKISTQYAQPLSSLAVCVFAGWVWHRNQVLAEIKQGDEQIEHSLFWRVWPAYVKYVCPILVGFLVIRSITA</sequence>
<dbReference type="RefSeq" id="WP_119909128.1">
    <property type="nucleotide sequence ID" value="NZ_QZCH01000001.1"/>
</dbReference>
<keyword evidence="3 6" id="KW-0812">Transmembrane</keyword>
<keyword evidence="8" id="KW-1185">Reference proteome</keyword>
<reference evidence="7 8" key="2">
    <citation type="submission" date="2019-01" db="EMBL/GenBank/DDBJ databases">
        <title>Motilimonas pumilus sp. nov., isolated from the gut of sea cucumber (Apostichopus japonicus).</title>
        <authorList>
            <person name="Wang F.-Q."/>
            <person name="Ren L.-H."/>
            <person name="Lin Y.-W."/>
            <person name="Sun G.-H."/>
            <person name="Du Z.-J."/>
            <person name="Zhao J.-X."/>
            <person name="Liu X.-J."/>
            <person name="Liu L.-J."/>
        </authorList>
    </citation>
    <scope>NUCLEOTIDE SEQUENCE [LARGE SCALE GENOMIC DNA]</scope>
    <source>
        <strain evidence="7 8">PLHSC7-2</strain>
    </source>
</reference>